<keyword evidence="2" id="KW-1185">Reference proteome</keyword>
<name>A0A7R8CH39_LEPSM</name>
<accession>A0A7R8CH39</accession>
<proteinExistence type="predicted"/>
<dbReference type="Proteomes" id="UP000675881">
    <property type="component" value="Chromosome 12"/>
</dbReference>
<evidence type="ECO:0000313" key="1">
    <source>
        <dbReference type="EMBL" id="CAF2816057.1"/>
    </source>
</evidence>
<gene>
    <name evidence="1" type="ORF">LSAA_3498</name>
</gene>
<dbReference type="EMBL" id="HG994591">
    <property type="protein sequence ID" value="CAF2816057.1"/>
    <property type="molecule type" value="Genomic_DNA"/>
</dbReference>
<protein>
    <submittedName>
        <fullName evidence="1">(salmon louse) hypothetical protein</fullName>
    </submittedName>
</protein>
<organism evidence="1 2">
    <name type="scientific">Lepeophtheirus salmonis</name>
    <name type="common">Salmon louse</name>
    <name type="synonym">Caligus salmonis</name>
    <dbReference type="NCBI Taxonomy" id="72036"/>
    <lineage>
        <taxon>Eukaryota</taxon>
        <taxon>Metazoa</taxon>
        <taxon>Ecdysozoa</taxon>
        <taxon>Arthropoda</taxon>
        <taxon>Crustacea</taxon>
        <taxon>Multicrustacea</taxon>
        <taxon>Hexanauplia</taxon>
        <taxon>Copepoda</taxon>
        <taxon>Siphonostomatoida</taxon>
        <taxon>Caligidae</taxon>
        <taxon>Lepeophtheirus</taxon>
    </lineage>
</organism>
<dbReference type="AlphaFoldDB" id="A0A7R8CH39"/>
<reference evidence="1" key="1">
    <citation type="submission" date="2021-02" db="EMBL/GenBank/DDBJ databases">
        <authorList>
            <person name="Bekaert M."/>
        </authorList>
    </citation>
    <scope>NUCLEOTIDE SEQUENCE</scope>
    <source>
        <strain evidence="1">IoA-00</strain>
    </source>
</reference>
<sequence length="106" mass="12157">MKLLSTASFAYNKRMPSLVKSNNTYIRNPFVELPGPFAEISIRYDTNVVHENIKFQEFVKANLINLGDTKDMKYALQGKGNHNCLQDNTLNMNNTEFRRVVQIMAA</sequence>
<evidence type="ECO:0000313" key="2">
    <source>
        <dbReference type="Proteomes" id="UP000675881"/>
    </source>
</evidence>